<gene>
    <name evidence="3" type="ORF">FH603_3804</name>
</gene>
<proteinExistence type="predicted"/>
<reference evidence="3 4" key="1">
    <citation type="submission" date="2019-06" db="EMBL/GenBank/DDBJ databases">
        <title>Spirosoma utsteinense sp. nov. isolated from Antarctic ice-free soils.</title>
        <authorList>
            <person name="Tahon G."/>
        </authorList>
    </citation>
    <scope>NUCLEOTIDE SEQUENCE [LARGE SCALE GENOMIC DNA]</scope>
    <source>
        <strain evidence="3 4">LMG 31447</strain>
    </source>
</reference>
<accession>A0ABR6WBI5</accession>
<keyword evidence="4" id="KW-1185">Reference proteome</keyword>
<dbReference type="InterPro" id="IPR045743">
    <property type="entry name" value="DUF6089"/>
</dbReference>
<dbReference type="Proteomes" id="UP000700732">
    <property type="component" value="Unassembled WGS sequence"/>
</dbReference>
<protein>
    <recommendedName>
        <fullName evidence="2">DUF6089 domain-containing protein</fullName>
    </recommendedName>
</protein>
<evidence type="ECO:0000256" key="1">
    <source>
        <dbReference type="SAM" id="SignalP"/>
    </source>
</evidence>
<evidence type="ECO:0000259" key="2">
    <source>
        <dbReference type="Pfam" id="PF19573"/>
    </source>
</evidence>
<feature type="chain" id="PRO_5046425505" description="DUF6089 domain-containing protein" evidence="1">
    <location>
        <begin position="25"/>
        <end position="223"/>
    </location>
</feature>
<feature type="signal peptide" evidence="1">
    <location>
        <begin position="1"/>
        <end position="24"/>
    </location>
</feature>
<comment type="caution">
    <text evidence="3">The sequence shown here is derived from an EMBL/GenBank/DDBJ whole genome shotgun (WGS) entry which is preliminary data.</text>
</comment>
<dbReference type="Pfam" id="PF19573">
    <property type="entry name" value="DUF6089"/>
    <property type="match status" value="1"/>
</dbReference>
<sequence>MNHTRINTARLLIAGLFITLSAQAQKMEVGGGLGGMLYKGDVSTSLNPRFYRPAANLFFRYNASRSFSLRAGLGIGSIGAADRFSRDPLQKTRDYSFRSRLSEATIDLQYNFLNYKLTPKAKNWTPYVFGGVGLCSFRNPVVRARGIINFPLGVGVKYEINRPWSVGLEFGTRFTKHDYLDGLGERTYGITTNKTAQGNPVLRDSYTYTALTVSYTFYKIVCP</sequence>
<dbReference type="SUPFAM" id="SSF56925">
    <property type="entry name" value="OMPA-like"/>
    <property type="match status" value="1"/>
</dbReference>
<name>A0ABR6WBI5_9BACT</name>
<organism evidence="3 4">
    <name type="scientific">Spirosoma utsteinense</name>
    <dbReference type="NCBI Taxonomy" id="2585773"/>
    <lineage>
        <taxon>Bacteria</taxon>
        <taxon>Pseudomonadati</taxon>
        <taxon>Bacteroidota</taxon>
        <taxon>Cytophagia</taxon>
        <taxon>Cytophagales</taxon>
        <taxon>Cytophagaceae</taxon>
        <taxon>Spirosoma</taxon>
    </lineage>
</organism>
<evidence type="ECO:0000313" key="3">
    <source>
        <dbReference type="EMBL" id="MBC3793286.1"/>
    </source>
</evidence>
<evidence type="ECO:0000313" key="4">
    <source>
        <dbReference type="Proteomes" id="UP000700732"/>
    </source>
</evidence>
<feature type="domain" description="DUF6089" evidence="2">
    <location>
        <begin position="13"/>
        <end position="222"/>
    </location>
</feature>
<dbReference type="EMBL" id="VFIA01000025">
    <property type="protein sequence ID" value="MBC3793286.1"/>
    <property type="molecule type" value="Genomic_DNA"/>
</dbReference>
<keyword evidence="1" id="KW-0732">Signal</keyword>
<dbReference type="Gene3D" id="2.40.160.20">
    <property type="match status" value="1"/>
</dbReference>
<dbReference type="RefSeq" id="WP_186739106.1">
    <property type="nucleotide sequence ID" value="NZ_VFIA01000025.1"/>
</dbReference>
<dbReference type="InterPro" id="IPR011250">
    <property type="entry name" value="OMP/PagP_B-barrel"/>
</dbReference>